<dbReference type="Pfam" id="PF04548">
    <property type="entry name" value="AIG1"/>
    <property type="match status" value="1"/>
</dbReference>
<feature type="region of interest" description="Disordered" evidence="3">
    <location>
        <begin position="413"/>
        <end position="456"/>
    </location>
</feature>
<evidence type="ECO:0000313" key="5">
    <source>
        <dbReference type="EMBL" id="OAE33835.1"/>
    </source>
</evidence>
<dbReference type="PANTHER" id="PTHR10903">
    <property type="entry name" value="GTPASE, IMAP FAMILY MEMBER-RELATED"/>
    <property type="match status" value="1"/>
</dbReference>
<feature type="compositionally biased region" description="Acidic residues" evidence="3">
    <location>
        <begin position="446"/>
        <end position="456"/>
    </location>
</feature>
<evidence type="ECO:0000259" key="4">
    <source>
        <dbReference type="PROSITE" id="PS51720"/>
    </source>
</evidence>
<dbReference type="InterPro" id="IPR045058">
    <property type="entry name" value="GIMA/IAN/Toc"/>
</dbReference>
<dbReference type="PANTHER" id="PTHR10903:SF149">
    <property type="entry name" value="TRANSLOCASE OF CHLOROPLAST 33, CHLOROPLASTIC"/>
    <property type="match status" value="1"/>
</dbReference>
<keyword evidence="1" id="KW-0547">Nucleotide-binding</keyword>
<dbReference type="Gene3D" id="3.40.50.300">
    <property type="entry name" value="P-loop containing nucleotide triphosphate hydrolases"/>
    <property type="match status" value="1"/>
</dbReference>
<proteinExistence type="predicted"/>
<dbReference type="InterPro" id="IPR027417">
    <property type="entry name" value="P-loop_NTPase"/>
</dbReference>
<dbReference type="PROSITE" id="PS51720">
    <property type="entry name" value="G_AIG1"/>
    <property type="match status" value="1"/>
</dbReference>
<evidence type="ECO:0000256" key="2">
    <source>
        <dbReference type="ARBA" id="ARBA00023134"/>
    </source>
</evidence>
<keyword evidence="2" id="KW-0342">GTP-binding</keyword>
<name>A0A176WN24_MARPO</name>
<reference evidence="5" key="1">
    <citation type="submission" date="2016-03" db="EMBL/GenBank/DDBJ databases">
        <title>Mechanisms controlling the formation of the plant cell surface in tip-growing cells are functionally conserved among land plants.</title>
        <authorList>
            <person name="Honkanen S."/>
            <person name="Jones V.A."/>
            <person name="Morieri G."/>
            <person name="Champion C."/>
            <person name="Hetherington A.J."/>
            <person name="Kelly S."/>
            <person name="Saint-Marcoux D."/>
            <person name="Proust H."/>
            <person name="Prescott H."/>
            <person name="Dolan L."/>
        </authorList>
    </citation>
    <scope>NUCLEOTIDE SEQUENCE [LARGE SCALE GENOMIC DNA]</scope>
    <source>
        <tissue evidence="5">Whole gametophyte</tissue>
    </source>
</reference>
<sequence length="456" mass="50074">MVLKREARSSSSRAEVQIEAQLQQMVKDQGRFDAKWGEGGGGAARATILGCRAEEEEEEEEEEVLELELEGGQGLGKVGSSRGRRQAPVSVRCHSYGDHPSARMDRPAAVSCPNPDGSACAAGKVEAGDFWGFSAAQSMESLTVLVLGKGGVGKSSTVNSLVGERVAVVSAFQSETLRPIQCSRSRAGFTLNIIDTPGLVEGGCVNDQALDIIRRFLLNKTIDAVLYVDRLDGYRVDNLDKQVIRAIARSFGPEIWRLGLVVLTHAQLSPPDGVEYSDFVARRSAALTAAIRQEAGFKKSEDPVPVVLVENSGRCNTNTDGEKILPDSTVWLPNLVEKIVEVATGPTKSLLIDKKLIEGPNANQRHKIWIPLLLLAQYFIILKPLQARINKDIEEEKYNRPQWEIRAEQFRRSSMLEEDRADEQAITDAFKQDNLDDIGDLGDQFDGLDDDDDDDL</sequence>
<gene>
    <name evidence="5" type="ORF">AXG93_3559s1010</name>
</gene>
<dbReference type="AlphaFoldDB" id="A0A176WN24"/>
<keyword evidence="6" id="KW-1185">Reference proteome</keyword>
<feature type="domain" description="AIG1-type G" evidence="4">
    <location>
        <begin position="139"/>
        <end position="360"/>
    </location>
</feature>
<protein>
    <recommendedName>
        <fullName evidence="4">AIG1-type G domain-containing protein</fullName>
    </recommendedName>
</protein>
<dbReference type="GO" id="GO:0005525">
    <property type="term" value="F:GTP binding"/>
    <property type="evidence" value="ECO:0007669"/>
    <property type="project" value="UniProtKB-KW"/>
</dbReference>
<evidence type="ECO:0000313" key="6">
    <source>
        <dbReference type="Proteomes" id="UP000077202"/>
    </source>
</evidence>
<dbReference type="SUPFAM" id="SSF52540">
    <property type="entry name" value="P-loop containing nucleoside triphosphate hydrolases"/>
    <property type="match status" value="1"/>
</dbReference>
<accession>A0A176WN24</accession>
<organism evidence="5 6">
    <name type="scientific">Marchantia polymorpha subsp. ruderalis</name>
    <dbReference type="NCBI Taxonomy" id="1480154"/>
    <lineage>
        <taxon>Eukaryota</taxon>
        <taxon>Viridiplantae</taxon>
        <taxon>Streptophyta</taxon>
        <taxon>Embryophyta</taxon>
        <taxon>Marchantiophyta</taxon>
        <taxon>Marchantiopsida</taxon>
        <taxon>Marchantiidae</taxon>
        <taxon>Marchantiales</taxon>
        <taxon>Marchantiaceae</taxon>
        <taxon>Marchantia</taxon>
    </lineage>
</organism>
<dbReference type="EMBL" id="LVLJ01000491">
    <property type="protein sequence ID" value="OAE33835.1"/>
    <property type="molecule type" value="Genomic_DNA"/>
</dbReference>
<dbReference type="InterPro" id="IPR006703">
    <property type="entry name" value="G_AIG1"/>
</dbReference>
<dbReference type="Proteomes" id="UP000077202">
    <property type="component" value="Unassembled WGS sequence"/>
</dbReference>
<comment type="caution">
    <text evidence="5">The sequence shown here is derived from an EMBL/GenBank/DDBJ whole genome shotgun (WGS) entry which is preliminary data.</text>
</comment>
<evidence type="ECO:0000256" key="3">
    <source>
        <dbReference type="SAM" id="MobiDB-lite"/>
    </source>
</evidence>
<evidence type="ECO:0000256" key="1">
    <source>
        <dbReference type="ARBA" id="ARBA00022741"/>
    </source>
</evidence>